<evidence type="ECO:0000259" key="4">
    <source>
        <dbReference type="PROSITE" id="PS50006"/>
    </source>
</evidence>
<dbReference type="Proteomes" id="UP000295172">
    <property type="component" value="Unassembled WGS sequence"/>
</dbReference>
<feature type="compositionally biased region" description="Low complexity" evidence="2">
    <location>
        <begin position="152"/>
        <end position="171"/>
    </location>
</feature>
<feature type="transmembrane region" description="Helical" evidence="3">
    <location>
        <begin position="407"/>
        <end position="427"/>
    </location>
</feature>
<accession>A0A4R4WIC7</accession>
<dbReference type="SMART" id="SM00240">
    <property type="entry name" value="FHA"/>
    <property type="match status" value="1"/>
</dbReference>
<organism evidence="5 6">
    <name type="scientific">Kribbella turkmenica</name>
    <dbReference type="NCBI Taxonomy" id="2530375"/>
    <lineage>
        <taxon>Bacteria</taxon>
        <taxon>Bacillati</taxon>
        <taxon>Actinomycetota</taxon>
        <taxon>Actinomycetes</taxon>
        <taxon>Propionibacteriales</taxon>
        <taxon>Kribbellaceae</taxon>
        <taxon>Kribbella</taxon>
    </lineage>
</organism>
<sequence length="623" mass="63910">METEFAVSLGSQRWTLPADGDTITIGRGSNADIRLPSDDQISRIHARLDRTGTTWTLVDESRNGTALNGRRLASPTPLTNNDRIHIGRSVLTFHEPTTHAAGAAGGTPGESVTPGGPIGPGASGGFGGAGGPGVAAGAAGLADAGAAAGAAASAADGGGPAHAEPAAPEPGQVGPRAHHADPGDRDAPHPDGGSLFAPAASAPRPVEGPVPHGEDSGEPAGRADSGSPLAADVPGGQPGWEGQAGAEWPGDGMYDQVIGTEAEASPFAPEGGERLGWVDPEDAPASDAPWAAYPSADNPEPARSPWSGARKRPALTQPEGGQAHRSESAGWPESAFEQQERPVQPERRPEPVRRKPEPVRRKPEPVRRKPEPVRRKPEPVRRKPEPVRRKPEPTAEPRPGHVRLVRVLLVAAAVLGLGLVLNLVASFVTAGTGGTLRWLVPPAIALIAAMVVALTDGFSSEDRPAGGRLDVPVMIAIVAVLFGVGVGGFALTAGAEYVTGYVTGKESGADRLLKPVAKTGAGLTVTVENVTYTSHFTRIEVVVSNGSDQSLSFPHENVTFTAADGTSLKADGFRSEWPGSIAAGNVERGTVTFTGHLPEGLTTATLNLKSGDTTFAVPVGLSN</sequence>
<dbReference type="Pfam" id="PF00498">
    <property type="entry name" value="FHA"/>
    <property type="match status" value="1"/>
</dbReference>
<feature type="region of interest" description="Disordered" evidence="2">
    <location>
        <begin position="99"/>
        <end position="124"/>
    </location>
</feature>
<keyword evidence="1" id="KW-0597">Phosphoprotein</keyword>
<evidence type="ECO:0000313" key="6">
    <source>
        <dbReference type="Proteomes" id="UP000295172"/>
    </source>
</evidence>
<feature type="compositionally biased region" description="Basic and acidic residues" evidence="2">
    <location>
        <begin position="178"/>
        <end position="189"/>
    </location>
</feature>
<evidence type="ECO:0000256" key="1">
    <source>
        <dbReference type="ARBA" id="ARBA00022553"/>
    </source>
</evidence>
<feature type="compositionally biased region" description="Basic and acidic residues" evidence="2">
    <location>
        <begin position="338"/>
        <end position="398"/>
    </location>
</feature>
<dbReference type="OrthoDB" id="4918517at2"/>
<feature type="domain" description="FHA" evidence="4">
    <location>
        <begin position="23"/>
        <end position="72"/>
    </location>
</feature>
<dbReference type="PROSITE" id="PS50006">
    <property type="entry name" value="FHA_DOMAIN"/>
    <property type="match status" value="1"/>
</dbReference>
<dbReference type="AlphaFoldDB" id="A0A4R4WIC7"/>
<dbReference type="EMBL" id="SMKR01000159">
    <property type="protein sequence ID" value="TDD17197.1"/>
    <property type="molecule type" value="Genomic_DNA"/>
</dbReference>
<evidence type="ECO:0000256" key="2">
    <source>
        <dbReference type="SAM" id="MobiDB-lite"/>
    </source>
</evidence>
<protein>
    <submittedName>
        <fullName evidence="5">FHA domain-containing protein</fullName>
    </submittedName>
</protein>
<evidence type="ECO:0000313" key="5">
    <source>
        <dbReference type="EMBL" id="TDD17197.1"/>
    </source>
</evidence>
<dbReference type="InterPro" id="IPR008984">
    <property type="entry name" value="SMAD_FHA_dom_sf"/>
</dbReference>
<keyword evidence="6" id="KW-1185">Reference proteome</keyword>
<evidence type="ECO:0000256" key="3">
    <source>
        <dbReference type="SAM" id="Phobius"/>
    </source>
</evidence>
<reference evidence="5 6" key="1">
    <citation type="submission" date="2019-02" db="EMBL/GenBank/DDBJ databases">
        <title>Draft genome sequences of novel Actinobacteria.</title>
        <authorList>
            <person name="Sahin N."/>
            <person name="Ay H."/>
            <person name="Saygin H."/>
        </authorList>
    </citation>
    <scope>NUCLEOTIDE SEQUENCE [LARGE SCALE GENOMIC DNA]</scope>
    <source>
        <strain evidence="5 6">16K104</strain>
    </source>
</reference>
<proteinExistence type="predicted"/>
<keyword evidence="3" id="KW-0812">Transmembrane</keyword>
<dbReference type="CDD" id="cd00060">
    <property type="entry name" value="FHA"/>
    <property type="match status" value="1"/>
</dbReference>
<dbReference type="SUPFAM" id="SSF49879">
    <property type="entry name" value="SMAD/FHA domain"/>
    <property type="match status" value="1"/>
</dbReference>
<dbReference type="Gene3D" id="2.60.200.20">
    <property type="match status" value="1"/>
</dbReference>
<feature type="transmembrane region" description="Helical" evidence="3">
    <location>
        <begin position="471"/>
        <end position="491"/>
    </location>
</feature>
<comment type="caution">
    <text evidence="5">The sequence shown here is derived from an EMBL/GenBank/DDBJ whole genome shotgun (WGS) entry which is preliminary data.</text>
</comment>
<keyword evidence="3" id="KW-0472">Membrane</keyword>
<name>A0A4R4WIC7_9ACTN</name>
<feature type="region of interest" description="Disordered" evidence="2">
    <location>
        <begin position="152"/>
        <end position="398"/>
    </location>
</feature>
<dbReference type="InterPro" id="IPR000253">
    <property type="entry name" value="FHA_dom"/>
</dbReference>
<keyword evidence="3" id="KW-1133">Transmembrane helix</keyword>
<gene>
    <name evidence="5" type="ORF">E1218_28395</name>
</gene>
<feature type="transmembrane region" description="Helical" evidence="3">
    <location>
        <begin position="439"/>
        <end position="459"/>
    </location>
</feature>
<dbReference type="RefSeq" id="WP_132325712.1">
    <property type="nucleotide sequence ID" value="NZ_SMKR01000159.1"/>
</dbReference>